<sequence length="307" mass="35380">MSEDTLVYYPNPPIPLDKDFTDIVINELNFIEPFAPPLFESLSQEEADEFQDILANISGIPVIPSCERPHKAPEFKTPYLQKRHYDGYPIKIEALEDDGPGFQADGLTGEIGNVKRDKAKRLMYIGGTISDSDDDGHSVDTNLQKRAETEALKRADEMAEREARNRAEEALRKSEEAKKKAEEAAKLAEEARKKQMLEEARKFEEERRKREEEEERRLEEKRKLEEKRRLEEKAKKEEEERKRREAAAKKEAPKPVQQKELPPVLRNRFQNLKILNPGGAPTSIHHMKRIIQSNKSNEAVVNRPSAS</sequence>
<organism evidence="2 3">
    <name type="scientific">Tritrichomonas musculus</name>
    <dbReference type="NCBI Taxonomy" id="1915356"/>
    <lineage>
        <taxon>Eukaryota</taxon>
        <taxon>Metamonada</taxon>
        <taxon>Parabasalia</taxon>
        <taxon>Tritrichomonadida</taxon>
        <taxon>Tritrichomonadidae</taxon>
        <taxon>Tritrichomonas</taxon>
    </lineage>
</organism>
<evidence type="ECO:0000256" key="1">
    <source>
        <dbReference type="SAM" id="MobiDB-lite"/>
    </source>
</evidence>
<evidence type="ECO:0000313" key="3">
    <source>
        <dbReference type="Proteomes" id="UP001470230"/>
    </source>
</evidence>
<feature type="region of interest" description="Disordered" evidence="1">
    <location>
        <begin position="146"/>
        <end position="264"/>
    </location>
</feature>
<name>A0ABR2L9M5_9EUKA</name>
<gene>
    <name evidence="2" type="ORF">M9Y10_001998</name>
</gene>
<reference evidence="2 3" key="1">
    <citation type="submission" date="2024-04" db="EMBL/GenBank/DDBJ databases">
        <title>Tritrichomonas musculus Genome.</title>
        <authorList>
            <person name="Alves-Ferreira E."/>
            <person name="Grigg M."/>
            <person name="Lorenzi H."/>
            <person name="Galac M."/>
        </authorList>
    </citation>
    <scope>NUCLEOTIDE SEQUENCE [LARGE SCALE GENOMIC DNA]</scope>
    <source>
        <strain evidence="2 3">EAF2021</strain>
    </source>
</reference>
<dbReference type="EMBL" id="JAPFFF010000001">
    <property type="protein sequence ID" value="KAK8899676.1"/>
    <property type="molecule type" value="Genomic_DNA"/>
</dbReference>
<accession>A0ABR2L9M5</accession>
<dbReference type="Proteomes" id="UP001470230">
    <property type="component" value="Unassembled WGS sequence"/>
</dbReference>
<evidence type="ECO:0000313" key="2">
    <source>
        <dbReference type="EMBL" id="KAK8899676.1"/>
    </source>
</evidence>
<proteinExistence type="predicted"/>
<comment type="caution">
    <text evidence="2">The sequence shown here is derived from an EMBL/GenBank/DDBJ whole genome shotgun (WGS) entry which is preliminary data.</text>
</comment>
<keyword evidence="3" id="KW-1185">Reference proteome</keyword>
<feature type="compositionally biased region" description="Basic and acidic residues" evidence="1">
    <location>
        <begin position="146"/>
        <end position="253"/>
    </location>
</feature>
<protein>
    <submittedName>
        <fullName evidence="2">Uncharacterized protein</fullName>
    </submittedName>
</protein>